<proteinExistence type="predicted"/>
<organism evidence="2 3">
    <name type="scientific">Cryptotermes secundus</name>
    <dbReference type="NCBI Taxonomy" id="105785"/>
    <lineage>
        <taxon>Eukaryota</taxon>
        <taxon>Metazoa</taxon>
        <taxon>Ecdysozoa</taxon>
        <taxon>Arthropoda</taxon>
        <taxon>Hexapoda</taxon>
        <taxon>Insecta</taxon>
        <taxon>Pterygota</taxon>
        <taxon>Neoptera</taxon>
        <taxon>Polyneoptera</taxon>
        <taxon>Dictyoptera</taxon>
        <taxon>Blattodea</taxon>
        <taxon>Blattoidea</taxon>
        <taxon>Termitoidae</taxon>
        <taxon>Kalotermitidae</taxon>
        <taxon>Cryptotermitinae</taxon>
        <taxon>Cryptotermes</taxon>
    </lineage>
</organism>
<comment type="caution">
    <text evidence="2">The sequence shown here is derived from an EMBL/GenBank/DDBJ whole genome shotgun (WGS) entry which is preliminary data.</text>
</comment>
<dbReference type="InParanoid" id="A0A2J7Q0H7"/>
<keyword evidence="3" id="KW-1185">Reference proteome</keyword>
<feature type="region of interest" description="Disordered" evidence="1">
    <location>
        <begin position="67"/>
        <end position="86"/>
    </location>
</feature>
<dbReference type="EMBL" id="NEVH01019967">
    <property type="protein sequence ID" value="PNF22081.1"/>
    <property type="molecule type" value="Genomic_DNA"/>
</dbReference>
<name>A0A2J7Q0H7_9NEOP</name>
<evidence type="ECO:0000313" key="3">
    <source>
        <dbReference type="Proteomes" id="UP000235965"/>
    </source>
</evidence>
<gene>
    <name evidence="2" type="ORF">B7P43_G08892</name>
</gene>
<evidence type="ECO:0000256" key="1">
    <source>
        <dbReference type="SAM" id="MobiDB-lite"/>
    </source>
</evidence>
<dbReference type="Proteomes" id="UP000235965">
    <property type="component" value="Unassembled WGS sequence"/>
</dbReference>
<dbReference type="AlphaFoldDB" id="A0A2J7Q0H7"/>
<evidence type="ECO:0000313" key="2">
    <source>
        <dbReference type="EMBL" id="PNF22081.1"/>
    </source>
</evidence>
<accession>A0A2J7Q0H7</accession>
<feature type="compositionally biased region" description="Low complexity" evidence="1">
    <location>
        <begin position="73"/>
        <end position="86"/>
    </location>
</feature>
<protein>
    <submittedName>
        <fullName evidence="2">Uncharacterized protein</fullName>
    </submittedName>
</protein>
<reference evidence="2 3" key="1">
    <citation type="submission" date="2017-12" db="EMBL/GenBank/DDBJ databases">
        <title>Hemimetabolous genomes reveal molecular basis of termite eusociality.</title>
        <authorList>
            <person name="Harrison M.C."/>
            <person name="Jongepier E."/>
            <person name="Robertson H.M."/>
            <person name="Arning N."/>
            <person name="Bitard-Feildel T."/>
            <person name="Chao H."/>
            <person name="Childers C.P."/>
            <person name="Dinh H."/>
            <person name="Doddapaneni H."/>
            <person name="Dugan S."/>
            <person name="Gowin J."/>
            <person name="Greiner C."/>
            <person name="Han Y."/>
            <person name="Hu H."/>
            <person name="Hughes D.S.T."/>
            <person name="Huylmans A.-K."/>
            <person name="Kemena C."/>
            <person name="Kremer L.P.M."/>
            <person name="Lee S.L."/>
            <person name="Lopez-Ezquerra A."/>
            <person name="Mallet L."/>
            <person name="Monroy-Kuhn J.M."/>
            <person name="Moser A."/>
            <person name="Murali S.C."/>
            <person name="Muzny D.M."/>
            <person name="Otani S."/>
            <person name="Piulachs M.-D."/>
            <person name="Poelchau M."/>
            <person name="Qu J."/>
            <person name="Schaub F."/>
            <person name="Wada-Katsumata A."/>
            <person name="Worley K.C."/>
            <person name="Xie Q."/>
            <person name="Ylla G."/>
            <person name="Poulsen M."/>
            <person name="Gibbs R.A."/>
            <person name="Schal C."/>
            <person name="Richards S."/>
            <person name="Belles X."/>
            <person name="Korb J."/>
            <person name="Bornberg-Bauer E."/>
        </authorList>
    </citation>
    <scope>NUCLEOTIDE SEQUENCE [LARGE SCALE GENOMIC DNA]</scope>
    <source>
        <tissue evidence="2">Whole body</tissue>
    </source>
</reference>
<sequence>MHPTEGTDFFIILSGVGLSPLSPAATTGLLYQPTIDDDDCGAIGGMTIGIGNQSTWRKPAPAPLCPPQIPHDQTQAQTQAATVGSQ</sequence>